<dbReference type="PANTHER" id="PTHR24171:SF8">
    <property type="entry name" value="BRCA1-ASSOCIATED RING DOMAIN PROTEIN 1"/>
    <property type="match status" value="1"/>
</dbReference>
<evidence type="ECO:0000313" key="5">
    <source>
        <dbReference type="EMBL" id="KAF9450344.1"/>
    </source>
</evidence>
<organism evidence="5 6">
    <name type="scientific">Macrolepiota fuliginosa MF-IS2</name>
    <dbReference type="NCBI Taxonomy" id="1400762"/>
    <lineage>
        <taxon>Eukaryota</taxon>
        <taxon>Fungi</taxon>
        <taxon>Dikarya</taxon>
        <taxon>Basidiomycota</taxon>
        <taxon>Agaricomycotina</taxon>
        <taxon>Agaricomycetes</taxon>
        <taxon>Agaricomycetidae</taxon>
        <taxon>Agaricales</taxon>
        <taxon>Agaricineae</taxon>
        <taxon>Agaricaceae</taxon>
        <taxon>Macrolepiota</taxon>
    </lineage>
</organism>
<dbReference type="InterPro" id="IPR002110">
    <property type="entry name" value="Ankyrin_rpt"/>
</dbReference>
<dbReference type="PROSITE" id="PS50088">
    <property type="entry name" value="ANK_REPEAT"/>
    <property type="match status" value="1"/>
</dbReference>
<proteinExistence type="predicted"/>
<evidence type="ECO:0000256" key="3">
    <source>
        <dbReference type="PROSITE-ProRule" id="PRU00023"/>
    </source>
</evidence>
<dbReference type="GO" id="GO:0085020">
    <property type="term" value="P:protein K6-linked ubiquitination"/>
    <property type="evidence" value="ECO:0007669"/>
    <property type="project" value="TreeGrafter"/>
</dbReference>
<keyword evidence="6" id="KW-1185">Reference proteome</keyword>
<dbReference type="AlphaFoldDB" id="A0A9P5XHA4"/>
<reference evidence="5" key="1">
    <citation type="submission" date="2020-11" db="EMBL/GenBank/DDBJ databases">
        <authorList>
            <consortium name="DOE Joint Genome Institute"/>
            <person name="Ahrendt S."/>
            <person name="Riley R."/>
            <person name="Andreopoulos W."/>
            <person name="Labutti K."/>
            <person name="Pangilinan J."/>
            <person name="Ruiz-Duenas F.J."/>
            <person name="Barrasa J.M."/>
            <person name="Sanchez-Garcia M."/>
            <person name="Camarero S."/>
            <person name="Miyauchi S."/>
            <person name="Serrano A."/>
            <person name="Linde D."/>
            <person name="Babiker R."/>
            <person name="Drula E."/>
            <person name="Ayuso-Fernandez I."/>
            <person name="Pacheco R."/>
            <person name="Padilla G."/>
            <person name="Ferreira P."/>
            <person name="Barriuso J."/>
            <person name="Kellner H."/>
            <person name="Castanera R."/>
            <person name="Alfaro M."/>
            <person name="Ramirez L."/>
            <person name="Pisabarro A.G."/>
            <person name="Kuo A."/>
            <person name="Tritt A."/>
            <person name="Lipzen A."/>
            <person name="He G."/>
            <person name="Yan M."/>
            <person name="Ng V."/>
            <person name="Cullen D."/>
            <person name="Martin F."/>
            <person name="Rosso M.-N."/>
            <person name="Henrissat B."/>
            <person name="Hibbett D."/>
            <person name="Martinez A.T."/>
            <person name="Grigoriev I.V."/>
        </authorList>
    </citation>
    <scope>NUCLEOTIDE SEQUENCE</scope>
    <source>
        <strain evidence="5">MF-IS2</strain>
    </source>
</reference>
<keyword evidence="1" id="KW-0677">Repeat</keyword>
<name>A0A9P5XHA4_9AGAR</name>
<keyword evidence="2 3" id="KW-0040">ANK repeat</keyword>
<dbReference type="Gene3D" id="1.25.40.20">
    <property type="entry name" value="Ankyrin repeat-containing domain"/>
    <property type="match status" value="1"/>
</dbReference>
<dbReference type="Pfam" id="PF12796">
    <property type="entry name" value="Ank_2"/>
    <property type="match status" value="1"/>
</dbReference>
<dbReference type="PROSITE" id="PS50297">
    <property type="entry name" value="ANK_REP_REGION"/>
    <property type="match status" value="1"/>
</dbReference>
<dbReference type="SMART" id="SM00248">
    <property type="entry name" value="ANK"/>
    <property type="match status" value="2"/>
</dbReference>
<feature type="region of interest" description="Disordered" evidence="4">
    <location>
        <begin position="198"/>
        <end position="222"/>
    </location>
</feature>
<dbReference type="EMBL" id="MU151107">
    <property type="protein sequence ID" value="KAF9450344.1"/>
    <property type="molecule type" value="Genomic_DNA"/>
</dbReference>
<dbReference type="OrthoDB" id="19174at2759"/>
<sequence>MAIPPRKNIWVAAGDGDLDRVKELVEQHNQSPNVPDDFTYTPMHAAASYGHRHILEYLIAHGGDVNLTDDEGDTPLYTVEDVETAQFLIQHGAILERRNNEGISPIEHLREDYPQVAAYLETLLPPSTSADTPSAPVPDAFPAASLLPSQHSQNAASENLTNDLMARIQTLAQQGGTDMGEEQLRQIVTASVLESFARGHEMQQEAENREAEETSEKRTRVE</sequence>
<dbReference type="SUPFAM" id="SSF48403">
    <property type="entry name" value="Ankyrin repeat"/>
    <property type="match status" value="1"/>
</dbReference>
<protein>
    <submittedName>
        <fullName evidence="5">Ankyrin</fullName>
    </submittedName>
</protein>
<evidence type="ECO:0000313" key="6">
    <source>
        <dbReference type="Proteomes" id="UP000807342"/>
    </source>
</evidence>
<dbReference type="PANTHER" id="PTHR24171">
    <property type="entry name" value="ANKYRIN REPEAT DOMAIN-CONTAINING PROTEIN 39-RELATED"/>
    <property type="match status" value="1"/>
</dbReference>
<dbReference type="Proteomes" id="UP000807342">
    <property type="component" value="Unassembled WGS sequence"/>
</dbReference>
<feature type="repeat" description="ANK" evidence="3">
    <location>
        <begin position="38"/>
        <end position="70"/>
    </location>
</feature>
<dbReference type="InterPro" id="IPR036770">
    <property type="entry name" value="Ankyrin_rpt-contain_sf"/>
</dbReference>
<evidence type="ECO:0000256" key="4">
    <source>
        <dbReference type="SAM" id="MobiDB-lite"/>
    </source>
</evidence>
<evidence type="ECO:0000256" key="2">
    <source>
        <dbReference type="ARBA" id="ARBA00023043"/>
    </source>
</evidence>
<evidence type="ECO:0000256" key="1">
    <source>
        <dbReference type="ARBA" id="ARBA00022737"/>
    </source>
</evidence>
<dbReference type="GO" id="GO:0004842">
    <property type="term" value="F:ubiquitin-protein transferase activity"/>
    <property type="evidence" value="ECO:0007669"/>
    <property type="project" value="TreeGrafter"/>
</dbReference>
<gene>
    <name evidence="5" type="ORF">P691DRAFT_701451</name>
</gene>
<accession>A0A9P5XHA4</accession>
<comment type="caution">
    <text evidence="5">The sequence shown here is derived from an EMBL/GenBank/DDBJ whole genome shotgun (WGS) entry which is preliminary data.</text>
</comment>